<feature type="chain" id="PRO_5042072740" description="TIR domain-containing protein" evidence="1">
    <location>
        <begin position="26"/>
        <end position="405"/>
    </location>
</feature>
<dbReference type="GO" id="GO:0043531">
    <property type="term" value="F:ADP binding"/>
    <property type="evidence" value="ECO:0007669"/>
    <property type="project" value="InterPro"/>
</dbReference>
<evidence type="ECO:0000313" key="3">
    <source>
        <dbReference type="EMBL" id="KAI5356151.1"/>
    </source>
</evidence>
<dbReference type="PRINTS" id="PR00364">
    <property type="entry name" value="DISEASERSIST"/>
</dbReference>
<dbReference type="InterPro" id="IPR044974">
    <property type="entry name" value="Disease_R_plants"/>
</dbReference>
<feature type="signal peptide" evidence="1">
    <location>
        <begin position="1"/>
        <end position="25"/>
    </location>
</feature>
<dbReference type="Gene3D" id="3.40.50.300">
    <property type="entry name" value="P-loop containing nucleotide triphosphate hydrolases"/>
    <property type="match status" value="1"/>
</dbReference>
<dbReference type="Pfam" id="PF00931">
    <property type="entry name" value="NB-ARC"/>
    <property type="match status" value="1"/>
</dbReference>
<gene>
    <name evidence="3" type="ORF">L3X38_009046</name>
</gene>
<keyword evidence="1" id="KW-0732">Signal</keyword>
<keyword evidence="4" id="KW-1185">Reference proteome</keyword>
<dbReference type="Gene3D" id="1.10.8.430">
    <property type="entry name" value="Helical domain of apoptotic protease-activating factors"/>
    <property type="match status" value="1"/>
</dbReference>
<dbReference type="InterPro" id="IPR000157">
    <property type="entry name" value="TIR_dom"/>
</dbReference>
<dbReference type="Pfam" id="PF01582">
    <property type="entry name" value="TIR"/>
    <property type="match status" value="1"/>
</dbReference>
<evidence type="ECO:0000313" key="4">
    <source>
        <dbReference type="Proteomes" id="UP001054821"/>
    </source>
</evidence>
<proteinExistence type="predicted"/>
<dbReference type="AlphaFoldDB" id="A0AAD4ZXZ4"/>
<dbReference type="InterPro" id="IPR027417">
    <property type="entry name" value="P-loop_NTPase"/>
</dbReference>
<dbReference type="EMBL" id="JAJFAZ020000001">
    <property type="protein sequence ID" value="KAI5356151.1"/>
    <property type="molecule type" value="Genomic_DNA"/>
</dbReference>
<organism evidence="3 4">
    <name type="scientific">Prunus dulcis</name>
    <name type="common">Almond</name>
    <name type="synonym">Amygdalus dulcis</name>
    <dbReference type="NCBI Taxonomy" id="3755"/>
    <lineage>
        <taxon>Eukaryota</taxon>
        <taxon>Viridiplantae</taxon>
        <taxon>Streptophyta</taxon>
        <taxon>Embryophyta</taxon>
        <taxon>Tracheophyta</taxon>
        <taxon>Spermatophyta</taxon>
        <taxon>Magnoliopsida</taxon>
        <taxon>eudicotyledons</taxon>
        <taxon>Gunneridae</taxon>
        <taxon>Pentapetalae</taxon>
        <taxon>rosids</taxon>
        <taxon>fabids</taxon>
        <taxon>Rosales</taxon>
        <taxon>Rosaceae</taxon>
        <taxon>Amygdaloideae</taxon>
        <taxon>Amygdaleae</taxon>
        <taxon>Prunus</taxon>
    </lineage>
</organism>
<dbReference type="SUPFAM" id="SSF52200">
    <property type="entry name" value="Toll/Interleukin receptor TIR domain"/>
    <property type="match status" value="1"/>
</dbReference>
<evidence type="ECO:0000256" key="1">
    <source>
        <dbReference type="SAM" id="SignalP"/>
    </source>
</evidence>
<dbReference type="PANTHER" id="PTHR11017">
    <property type="entry name" value="LEUCINE-RICH REPEAT-CONTAINING PROTEIN"/>
    <property type="match status" value="1"/>
</dbReference>
<dbReference type="InterPro" id="IPR042197">
    <property type="entry name" value="Apaf_helical"/>
</dbReference>
<dbReference type="GO" id="GO:0006952">
    <property type="term" value="P:defense response"/>
    <property type="evidence" value="ECO:0007669"/>
    <property type="project" value="InterPro"/>
</dbReference>
<name>A0AAD4ZXZ4_PRUDU</name>
<dbReference type="InterPro" id="IPR002182">
    <property type="entry name" value="NB-ARC"/>
</dbReference>
<dbReference type="SUPFAM" id="SSF52540">
    <property type="entry name" value="P-loop containing nucleoside triphosphate hydrolases"/>
    <property type="match status" value="1"/>
</dbReference>
<feature type="domain" description="TIR" evidence="2">
    <location>
        <begin position="1"/>
        <end position="162"/>
    </location>
</feature>
<dbReference type="PROSITE" id="PS50104">
    <property type="entry name" value="TIR"/>
    <property type="match status" value="1"/>
</dbReference>
<dbReference type="GO" id="GO:0007165">
    <property type="term" value="P:signal transduction"/>
    <property type="evidence" value="ECO:0007669"/>
    <property type="project" value="InterPro"/>
</dbReference>
<evidence type="ECO:0000259" key="2">
    <source>
        <dbReference type="PROSITE" id="PS50104"/>
    </source>
</evidence>
<dbReference type="Gene3D" id="3.40.50.10140">
    <property type="entry name" value="Toll/interleukin-1 receptor homology (TIR) domain"/>
    <property type="match status" value="1"/>
</dbReference>
<dbReference type="InterPro" id="IPR035897">
    <property type="entry name" value="Toll_tir_struct_dom_sf"/>
</dbReference>
<comment type="caution">
    <text evidence="3">The sequence shown here is derived from an EMBL/GenBank/DDBJ whole genome shotgun (WGS) entry which is preliminary data.</text>
</comment>
<dbReference type="Proteomes" id="UP001054821">
    <property type="component" value="Chromosome 1"/>
</dbReference>
<dbReference type="PANTHER" id="PTHR11017:SF527">
    <property type="entry name" value="TMV RESISTANCE PROTEIN N-LIKE"/>
    <property type="match status" value="1"/>
</dbReference>
<protein>
    <recommendedName>
        <fullName evidence="2">TIR domain-containing protein</fullName>
    </recommendedName>
</protein>
<dbReference type="SMART" id="SM00255">
    <property type="entry name" value="TIR"/>
    <property type="match status" value="1"/>
</dbReference>
<reference evidence="3 4" key="1">
    <citation type="journal article" date="2022" name="G3 (Bethesda)">
        <title>Whole-genome sequence and methylome profiling of the almond [Prunus dulcis (Mill.) D.A. Webb] cultivar 'Nonpareil'.</title>
        <authorList>
            <person name="D'Amico-Willman K.M."/>
            <person name="Ouma W.Z."/>
            <person name="Meulia T."/>
            <person name="Sideli G.M."/>
            <person name="Gradziel T.M."/>
            <person name="Fresnedo-Ramirez J."/>
        </authorList>
    </citation>
    <scope>NUCLEOTIDE SEQUENCE [LARGE SCALE GENOMIC DNA]</scope>
    <source>
        <strain evidence="3">Clone GOH B32 T37-40</strain>
    </source>
</reference>
<sequence length="405" mass="45260">MASSSSSPSSAILFILTILFIKTLGVPSVLELQRAEFIKTQLEQAIDGSMISIIVFSKRYADSSWCLDELVKIMECRKRQQVFPLFYNVDASDVRKQTGSFAQAFEKHEAGICEGKHEKEKVQRWRNALTQAAELCGEDLKNADGHEAKFIKKILGKVNNLVNSKYQLDTEDLVGITSRVNDVVRMIGIENSGSKDVVRMIGILGMGGIGKTTLAKTIYNKFGPIFEGRSFLADVREVFANQRSNGLVGLQEQLLNDILKNEGIKVGSVAKGIDMIRERLCCKRALVIIDDADDLQQLQAIARARDWFGPGSRIVITTRNQHLLDQVGVDSTYMAQAMDEEEALELFSWHAFEIVNPDQEYLDLSKRVIHYCQGLPLALRVVGSFLINRSIAEWEKPLGEVANKS</sequence>
<accession>A0AAD4ZXZ4</accession>